<feature type="binding site" evidence="6">
    <location>
        <position position="244"/>
    </location>
    <ligand>
        <name>Mg(2+)</name>
        <dbReference type="ChEBI" id="CHEBI:18420"/>
        <label>1</label>
    </ligand>
</feature>
<feature type="binding site" evidence="6">
    <location>
        <position position="7"/>
    </location>
    <ligand>
        <name>Mg(2+)</name>
        <dbReference type="ChEBI" id="CHEBI:18420"/>
        <label>1</label>
    </ligand>
</feature>
<evidence type="ECO:0000256" key="5">
    <source>
        <dbReference type="PIRSR" id="PIRSR604808-1"/>
    </source>
</evidence>
<feature type="site" description="Interaction with DNA substrate" evidence="7">
    <location>
        <position position="244"/>
    </location>
</feature>
<comment type="cofactor">
    <cofactor evidence="6">
        <name>Mg(2+)</name>
        <dbReference type="ChEBI" id="CHEBI:18420"/>
    </cofactor>
    <cofactor evidence="6">
        <name>Mn(2+)</name>
        <dbReference type="ChEBI" id="CHEBI:29035"/>
    </cofactor>
    <text evidence="6">Probably binds two magnesium or manganese ions per subunit.</text>
</comment>
<dbReference type="GO" id="GO:0008311">
    <property type="term" value="F:double-stranded DNA 3'-5' DNA exonuclease activity"/>
    <property type="evidence" value="ECO:0007669"/>
    <property type="project" value="TreeGrafter"/>
</dbReference>
<feature type="binding site" evidence="6">
    <location>
        <position position="147"/>
    </location>
    <ligand>
        <name>Mg(2+)</name>
        <dbReference type="ChEBI" id="CHEBI:18420"/>
        <label>1</label>
    </ligand>
</feature>
<dbReference type="SUPFAM" id="SSF56219">
    <property type="entry name" value="DNase I-like"/>
    <property type="match status" value="1"/>
</dbReference>
<comment type="similarity">
    <text evidence="1">Belongs to the DNA repair enzymes AP/ExoA family.</text>
</comment>
<feature type="binding site" evidence="6">
    <location>
        <position position="149"/>
    </location>
    <ligand>
        <name>Mg(2+)</name>
        <dbReference type="ChEBI" id="CHEBI:18420"/>
        <label>1</label>
    </ligand>
</feature>
<protein>
    <submittedName>
        <fullName evidence="9">Exodeoxyribonuclease-3</fullName>
    </submittedName>
</protein>
<evidence type="ECO:0000256" key="3">
    <source>
        <dbReference type="ARBA" id="ARBA00022801"/>
    </source>
</evidence>
<evidence type="ECO:0000256" key="6">
    <source>
        <dbReference type="PIRSR" id="PIRSR604808-2"/>
    </source>
</evidence>
<dbReference type="STRING" id="1267423.SAMN05216290_0734"/>
<evidence type="ECO:0000256" key="2">
    <source>
        <dbReference type="ARBA" id="ARBA00022723"/>
    </source>
</evidence>
<dbReference type="EMBL" id="FOIR01000001">
    <property type="protein sequence ID" value="SEV92726.1"/>
    <property type="molecule type" value="Genomic_DNA"/>
</dbReference>
<keyword evidence="6" id="KW-0464">Manganese</keyword>
<dbReference type="AlphaFoldDB" id="A0A1I0MWB5"/>
<dbReference type="FunFam" id="3.60.10.10:FF:000026">
    <property type="entry name" value="Exodeoxyribonuclease III"/>
    <property type="match status" value="1"/>
</dbReference>
<dbReference type="PANTHER" id="PTHR22748">
    <property type="entry name" value="AP ENDONUCLEASE"/>
    <property type="match status" value="1"/>
</dbReference>
<dbReference type="Proteomes" id="UP000199437">
    <property type="component" value="Unassembled WGS sequence"/>
</dbReference>
<name>A0A1I0MWB5_9BACT</name>
<evidence type="ECO:0000313" key="9">
    <source>
        <dbReference type="EMBL" id="SEV92726.1"/>
    </source>
</evidence>
<evidence type="ECO:0000259" key="8">
    <source>
        <dbReference type="Pfam" id="PF03372"/>
    </source>
</evidence>
<feature type="active site" evidence="5">
    <location>
        <position position="107"/>
    </location>
</feature>
<dbReference type="InterPro" id="IPR005135">
    <property type="entry name" value="Endo/exonuclease/phosphatase"/>
</dbReference>
<accession>A0A1I0MWB5</accession>
<proteinExistence type="inferred from homology"/>
<feature type="binding site" evidence="6">
    <location>
        <position position="243"/>
    </location>
    <ligand>
        <name>Mg(2+)</name>
        <dbReference type="ChEBI" id="CHEBI:18420"/>
        <label>1</label>
    </ligand>
</feature>
<dbReference type="RefSeq" id="WP_090257023.1">
    <property type="nucleotide sequence ID" value="NZ_FOIR01000001.1"/>
</dbReference>
<dbReference type="Gene3D" id="3.60.10.10">
    <property type="entry name" value="Endonuclease/exonuclease/phosphatase"/>
    <property type="match status" value="1"/>
</dbReference>
<evidence type="ECO:0000256" key="1">
    <source>
        <dbReference type="ARBA" id="ARBA00007092"/>
    </source>
</evidence>
<keyword evidence="3" id="KW-0378">Hydrolase</keyword>
<feature type="site" description="Transition state stabilizer" evidence="7">
    <location>
        <position position="149"/>
    </location>
</feature>
<dbReference type="InterPro" id="IPR020847">
    <property type="entry name" value="AP_endonuclease_F1_BS"/>
</dbReference>
<dbReference type="PROSITE" id="PS00726">
    <property type="entry name" value="AP_NUCLEASE_F1_1"/>
    <property type="match status" value="1"/>
</dbReference>
<feature type="site" description="Important for catalytic activity" evidence="7">
    <location>
        <position position="218"/>
    </location>
</feature>
<dbReference type="NCBIfam" id="TIGR00195">
    <property type="entry name" value="exoDNase_III"/>
    <property type="match status" value="1"/>
</dbReference>
<dbReference type="GO" id="GO:0003677">
    <property type="term" value="F:DNA binding"/>
    <property type="evidence" value="ECO:0007669"/>
    <property type="project" value="InterPro"/>
</dbReference>
<reference evidence="10" key="1">
    <citation type="submission" date="2016-10" db="EMBL/GenBank/DDBJ databases">
        <authorList>
            <person name="Varghese N."/>
            <person name="Submissions S."/>
        </authorList>
    </citation>
    <scope>NUCLEOTIDE SEQUENCE [LARGE SCALE GENOMIC DNA]</scope>
    <source>
        <strain evidence="10">CGMCC 1.12402</strain>
    </source>
</reference>
<organism evidence="9 10">
    <name type="scientific">Roseivirga pacifica</name>
    <dbReference type="NCBI Taxonomy" id="1267423"/>
    <lineage>
        <taxon>Bacteria</taxon>
        <taxon>Pseudomonadati</taxon>
        <taxon>Bacteroidota</taxon>
        <taxon>Cytophagia</taxon>
        <taxon>Cytophagales</taxon>
        <taxon>Roseivirgaceae</taxon>
        <taxon>Roseivirga</taxon>
    </lineage>
</organism>
<feature type="active site" description="Proton donor/acceptor" evidence="5">
    <location>
        <position position="147"/>
    </location>
</feature>
<keyword evidence="10" id="KW-1185">Reference proteome</keyword>
<dbReference type="InterPro" id="IPR004808">
    <property type="entry name" value="AP_endonuc_1"/>
</dbReference>
<dbReference type="GO" id="GO:0003906">
    <property type="term" value="F:DNA-(apurinic or apyrimidinic site) endonuclease activity"/>
    <property type="evidence" value="ECO:0007669"/>
    <property type="project" value="TreeGrafter"/>
</dbReference>
<dbReference type="NCBIfam" id="TIGR00633">
    <property type="entry name" value="xth"/>
    <property type="match status" value="1"/>
</dbReference>
<gene>
    <name evidence="9" type="ORF">SAMN05216290_0734</name>
</gene>
<dbReference type="Pfam" id="PF03372">
    <property type="entry name" value="Exo_endo_phos"/>
    <property type="match status" value="1"/>
</dbReference>
<dbReference type="PROSITE" id="PS51435">
    <property type="entry name" value="AP_NUCLEASE_F1_4"/>
    <property type="match status" value="1"/>
</dbReference>
<evidence type="ECO:0000256" key="7">
    <source>
        <dbReference type="PIRSR" id="PIRSR604808-3"/>
    </source>
</evidence>
<dbReference type="GO" id="GO:0006284">
    <property type="term" value="P:base-excision repair"/>
    <property type="evidence" value="ECO:0007669"/>
    <property type="project" value="TreeGrafter"/>
</dbReference>
<evidence type="ECO:0000256" key="4">
    <source>
        <dbReference type="ARBA" id="ARBA00022842"/>
    </source>
</evidence>
<dbReference type="PANTHER" id="PTHR22748:SF6">
    <property type="entry name" value="DNA-(APURINIC OR APYRIMIDINIC SITE) ENDONUCLEASE"/>
    <property type="match status" value="1"/>
</dbReference>
<dbReference type="GeneID" id="99985474"/>
<dbReference type="GO" id="GO:0008081">
    <property type="term" value="F:phosphoric diester hydrolase activity"/>
    <property type="evidence" value="ECO:0007669"/>
    <property type="project" value="TreeGrafter"/>
</dbReference>
<feature type="active site" description="Proton acceptor" evidence="5">
    <location>
        <position position="244"/>
    </location>
</feature>
<feature type="domain" description="Endonuclease/exonuclease/phosphatase" evidence="8">
    <location>
        <begin position="4"/>
        <end position="244"/>
    </location>
</feature>
<feature type="binding site" evidence="6">
    <location>
        <position position="35"/>
    </location>
    <ligand>
        <name>Mg(2+)</name>
        <dbReference type="ChEBI" id="CHEBI:18420"/>
        <label>1</label>
    </ligand>
</feature>
<sequence length="252" mass="29403">MKIISYNVNGIRAALKKGFEEWLTEENPDILCLQELKALPEQVPDFYSELGYEMYWESAEKKGYSGVAILTKQSPKQVVNGCGNELYDNEGRVIRCDYEDFSVMSVYMPSGTSGDIRQDFKYEWLDFFYDYAQEVRKEQPNLIICGDYNIAHTEIDIHNPVSNKNSSGFLPEEREWLTKYVDSGFIDSFREFNPDPHHYSWWSYRANARANNKGWRIDYLMATEQMKNRLSAGRILPDVKHSDHCPIVLEID</sequence>
<dbReference type="OrthoDB" id="9803914at2"/>
<keyword evidence="4 6" id="KW-0460">Magnesium</keyword>
<dbReference type="InterPro" id="IPR036691">
    <property type="entry name" value="Endo/exonu/phosph_ase_sf"/>
</dbReference>
<evidence type="ECO:0000313" key="10">
    <source>
        <dbReference type="Proteomes" id="UP000199437"/>
    </source>
</evidence>
<dbReference type="GO" id="GO:0046872">
    <property type="term" value="F:metal ion binding"/>
    <property type="evidence" value="ECO:0007669"/>
    <property type="project" value="UniProtKB-KW"/>
</dbReference>
<dbReference type="CDD" id="cd10281">
    <property type="entry name" value="Nape_like_AP-endo"/>
    <property type="match status" value="1"/>
</dbReference>
<keyword evidence="2 6" id="KW-0479">Metal-binding</keyword>